<organism evidence="3 4">
    <name type="scientific">Sporolactobacillus mangiferae</name>
    <dbReference type="NCBI Taxonomy" id="2940498"/>
    <lineage>
        <taxon>Bacteria</taxon>
        <taxon>Bacillati</taxon>
        <taxon>Bacillota</taxon>
        <taxon>Bacilli</taxon>
        <taxon>Bacillales</taxon>
        <taxon>Sporolactobacillaceae</taxon>
        <taxon>Sporolactobacillus</taxon>
    </lineage>
</organism>
<feature type="compositionally biased region" description="Polar residues" evidence="2">
    <location>
        <begin position="37"/>
        <end position="65"/>
    </location>
</feature>
<dbReference type="RefSeq" id="WP_249096297.1">
    <property type="nucleotide sequence ID" value="NZ_JAMAST010000001.1"/>
</dbReference>
<reference evidence="3 4" key="1">
    <citation type="submission" date="2022-05" db="EMBL/GenBank/DDBJ databases">
        <title>Sporolactobacillus sp nov CPB3-1, isolated from tree bark (Mangifera indica L.).</title>
        <authorList>
            <person name="Phuengjayaem S."/>
            <person name="Tanasupawat S."/>
        </authorList>
    </citation>
    <scope>NUCLEOTIDE SEQUENCE [LARGE SCALE GENOMIC DNA]</scope>
    <source>
        <strain evidence="3 4">CPB3-1</strain>
    </source>
</reference>
<comment type="caution">
    <text evidence="3">The sequence shown here is derived from an EMBL/GenBank/DDBJ whole genome shotgun (WGS) entry which is preliminary data.</text>
</comment>
<proteinExistence type="predicted"/>
<accession>A0ABT0M721</accession>
<keyword evidence="1" id="KW-0175">Coiled coil</keyword>
<dbReference type="Proteomes" id="UP001203004">
    <property type="component" value="Unassembled WGS sequence"/>
</dbReference>
<dbReference type="EMBL" id="JAMAST010000001">
    <property type="protein sequence ID" value="MCL1630656.1"/>
    <property type="molecule type" value="Genomic_DNA"/>
</dbReference>
<evidence type="ECO:0000313" key="4">
    <source>
        <dbReference type="Proteomes" id="UP001203004"/>
    </source>
</evidence>
<keyword evidence="4" id="KW-1185">Reference proteome</keyword>
<evidence type="ECO:0000256" key="1">
    <source>
        <dbReference type="SAM" id="Coils"/>
    </source>
</evidence>
<evidence type="ECO:0000313" key="3">
    <source>
        <dbReference type="EMBL" id="MCL1630656.1"/>
    </source>
</evidence>
<name>A0ABT0M721_9BACL</name>
<feature type="coiled-coil region" evidence="1">
    <location>
        <begin position="93"/>
        <end position="120"/>
    </location>
</feature>
<protein>
    <submittedName>
        <fullName evidence="3">Uncharacterized protein</fullName>
    </submittedName>
</protein>
<sequence>MYSNDSTPFSQPDARVFQPSSAPRGWIGSTADGSAGPIQNEQAPNTQAPFPSPRQPDTTSANQRFVWNGYENKRQMMPQPRPPFNPQQWEQRLQRIERQQQHFQQELQRLDQRVRTIERRLGFPVPPIGGPTLPPR</sequence>
<evidence type="ECO:0000256" key="2">
    <source>
        <dbReference type="SAM" id="MobiDB-lite"/>
    </source>
</evidence>
<feature type="compositionally biased region" description="Polar residues" evidence="2">
    <location>
        <begin position="1"/>
        <end position="10"/>
    </location>
</feature>
<feature type="region of interest" description="Disordered" evidence="2">
    <location>
        <begin position="1"/>
        <end position="65"/>
    </location>
</feature>
<gene>
    <name evidence="3" type="ORF">M3N64_01640</name>
</gene>